<gene>
    <name evidence="1" type="ORF">BZB76_0759</name>
</gene>
<evidence type="ECO:0000313" key="1">
    <source>
        <dbReference type="EMBL" id="RKS79302.1"/>
    </source>
</evidence>
<dbReference type="Proteomes" id="UP000274601">
    <property type="component" value="Unassembled WGS sequence"/>
</dbReference>
<sequence>MVASTATTRKGGSQCCTRWASATSVETAAFGVAASASAVSNAVGGPAGTSLLQRVVDVAAQTGPRRITAPACAVAAVVRGRAEVGTAMGRALWARRGFRYGLGGGDVLASTCGGRRTAYGASVDHCARMCRCPVVRWRAEIGTAVGRALWARACFRTAWAAGTSMLQRVVGVAPHTGPRWIIAPACAVALSSGGGPKLEPPWAALCGRVAVFVTAWAAGTSLLQRVVDVAAQTGPRWITAIARAVPQTD</sequence>
<protein>
    <submittedName>
        <fullName evidence="1">Uncharacterized protein</fullName>
    </submittedName>
</protein>
<evidence type="ECO:0000313" key="2">
    <source>
        <dbReference type="Proteomes" id="UP000274601"/>
    </source>
</evidence>
<organism evidence="1 2">
    <name type="scientific">Actinomadura pelletieri DSM 43383</name>
    <dbReference type="NCBI Taxonomy" id="1120940"/>
    <lineage>
        <taxon>Bacteria</taxon>
        <taxon>Bacillati</taxon>
        <taxon>Actinomycetota</taxon>
        <taxon>Actinomycetes</taxon>
        <taxon>Streptosporangiales</taxon>
        <taxon>Thermomonosporaceae</taxon>
        <taxon>Actinomadura</taxon>
    </lineage>
</organism>
<keyword evidence="2" id="KW-1185">Reference proteome</keyword>
<accession>A0A495QYW0</accession>
<dbReference type="EMBL" id="RBWU01000001">
    <property type="protein sequence ID" value="RKS79302.1"/>
    <property type="molecule type" value="Genomic_DNA"/>
</dbReference>
<name>A0A495QYW0_9ACTN</name>
<proteinExistence type="predicted"/>
<reference evidence="1 2" key="1">
    <citation type="submission" date="2018-10" db="EMBL/GenBank/DDBJ databases">
        <title>Genomic Encyclopedia of Archaeal and Bacterial Type Strains, Phase II (KMG-II): from individual species to whole genera.</title>
        <authorList>
            <person name="Goeker M."/>
        </authorList>
    </citation>
    <scope>NUCLEOTIDE SEQUENCE [LARGE SCALE GENOMIC DNA]</scope>
    <source>
        <strain evidence="1 2">DSM 43383</strain>
    </source>
</reference>
<dbReference type="AlphaFoldDB" id="A0A495QYW0"/>
<comment type="caution">
    <text evidence="1">The sequence shown here is derived from an EMBL/GenBank/DDBJ whole genome shotgun (WGS) entry which is preliminary data.</text>
</comment>